<sequence length="324" mass="34742">MEYAQEDFGKRAESRALLTEEQMKALEERISDSQDVASYGVSKLTGAINEGRELANTAIKASAAARNDLAATNAALNAGLQEARTRDQATLASLQATIAALELRITGALPSAASMLLPMQPRAPPQPAPEPQAPRAGPLPSQSSQAPRSVYTRPVDPPAAYRPPGRDDSRPARDTRSAAHEYSNMSYKRNRSPPPATAYAQKKRMVDPPTACAPVAAPPVPVPTTNAVIIGPIPELDSEQPAATLVQWVVTLLPLTEHGFSRDIVSQVRQGLHIRVTMTSPEAASRLVAHWNEHKPLAGTNELLSIRRSTARDDAYTNLFGSGN</sequence>
<dbReference type="AlphaFoldDB" id="A0A166N2X1"/>
<dbReference type="Proteomes" id="UP000076532">
    <property type="component" value="Unassembled WGS sequence"/>
</dbReference>
<protein>
    <submittedName>
        <fullName evidence="2">Uncharacterized protein</fullName>
    </submittedName>
</protein>
<keyword evidence="3" id="KW-1185">Reference proteome</keyword>
<reference evidence="2 3" key="1">
    <citation type="journal article" date="2016" name="Mol. Biol. Evol.">
        <title>Comparative Genomics of Early-Diverging Mushroom-Forming Fungi Provides Insights into the Origins of Lignocellulose Decay Capabilities.</title>
        <authorList>
            <person name="Nagy L.G."/>
            <person name="Riley R."/>
            <person name="Tritt A."/>
            <person name="Adam C."/>
            <person name="Daum C."/>
            <person name="Floudas D."/>
            <person name="Sun H."/>
            <person name="Yadav J.S."/>
            <person name="Pangilinan J."/>
            <person name="Larsson K.H."/>
            <person name="Matsuura K."/>
            <person name="Barry K."/>
            <person name="Labutti K."/>
            <person name="Kuo R."/>
            <person name="Ohm R.A."/>
            <person name="Bhattacharya S.S."/>
            <person name="Shirouzu T."/>
            <person name="Yoshinaga Y."/>
            <person name="Martin F.M."/>
            <person name="Grigoriev I.V."/>
            <person name="Hibbett D.S."/>
        </authorList>
    </citation>
    <scope>NUCLEOTIDE SEQUENCE [LARGE SCALE GENOMIC DNA]</scope>
    <source>
        <strain evidence="2 3">CBS 109695</strain>
    </source>
</reference>
<feature type="region of interest" description="Disordered" evidence="1">
    <location>
        <begin position="118"/>
        <end position="205"/>
    </location>
</feature>
<dbReference type="EMBL" id="KV417525">
    <property type="protein sequence ID" value="KZP24595.1"/>
    <property type="molecule type" value="Genomic_DNA"/>
</dbReference>
<evidence type="ECO:0000256" key="1">
    <source>
        <dbReference type="SAM" id="MobiDB-lite"/>
    </source>
</evidence>
<name>A0A166N2X1_9AGAM</name>
<evidence type="ECO:0000313" key="3">
    <source>
        <dbReference type="Proteomes" id="UP000076532"/>
    </source>
</evidence>
<accession>A0A166N2X1</accession>
<feature type="compositionally biased region" description="Basic and acidic residues" evidence="1">
    <location>
        <begin position="164"/>
        <end position="179"/>
    </location>
</feature>
<organism evidence="2 3">
    <name type="scientific">Athelia psychrophila</name>
    <dbReference type="NCBI Taxonomy" id="1759441"/>
    <lineage>
        <taxon>Eukaryota</taxon>
        <taxon>Fungi</taxon>
        <taxon>Dikarya</taxon>
        <taxon>Basidiomycota</taxon>
        <taxon>Agaricomycotina</taxon>
        <taxon>Agaricomycetes</taxon>
        <taxon>Agaricomycetidae</taxon>
        <taxon>Atheliales</taxon>
        <taxon>Atheliaceae</taxon>
        <taxon>Athelia</taxon>
    </lineage>
</organism>
<evidence type="ECO:0000313" key="2">
    <source>
        <dbReference type="EMBL" id="KZP24595.1"/>
    </source>
</evidence>
<proteinExistence type="predicted"/>
<gene>
    <name evidence="2" type="ORF">FIBSPDRAFT_951000</name>
</gene>
<feature type="compositionally biased region" description="Pro residues" evidence="1">
    <location>
        <begin position="121"/>
        <end position="132"/>
    </location>
</feature>